<accession>V6TXQ2</accession>
<dbReference type="Proteomes" id="UP000018040">
    <property type="component" value="Unassembled WGS sequence"/>
</dbReference>
<dbReference type="AlphaFoldDB" id="V6TXQ2"/>
<dbReference type="VEuPathDB" id="GiardiaDB:GL50581_2945"/>
<gene>
    <name evidence="1" type="ORF">GSB_150598</name>
</gene>
<reference evidence="1 2" key="2">
    <citation type="journal article" date="2013" name="Genome Biol. Evol.">
        <title>Genome sequencing of Giardia lamblia genotypes A2 and B isolates (DH and GS) and comparative analysis with the genomes of genotypes A1 and E (WB and Pig).</title>
        <authorList>
            <person name="Adam R.D."/>
            <person name="Dahlstrom E.W."/>
            <person name="Martens C.A."/>
            <person name="Bruno D.P."/>
            <person name="Barbian K.D."/>
            <person name="Ricklefs S.M."/>
            <person name="Hernandez M.M."/>
            <person name="Narla N.P."/>
            <person name="Patel R.B."/>
            <person name="Porcella S.F."/>
            <person name="Nash T.E."/>
        </authorList>
    </citation>
    <scope>NUCLEOTIDE SEQUENCE [LARGE SCALE GENOMIC DNA]</scope>
    <source>
        <strain evidence="1 2">GS</strain>
    </source>
</reference>
<evidence type="ECO:0000313" key="2">
    <source>
        <dbReference type="Proteomes" id="UP000018040"/>
    </source>
</evidence>
<reference evidence="2" key="1">
    <citation type="submission" date="2012-02" db="EMBL/GenBank/DDBJ databases">
        <title>Genome sequencing of Giardia lamblia Genotypes A2 and B isolates (DH and GS) and comparative analysis with the genomes of Genotypes A1 and E (WB and Pig).</title>
        <authorList>
            <person name="Adam R."/>
            <person name="Dahlstrom E."/>
            <person name="Martens C."/>
            <person name="Bruno D."/>
            <person name="Barbian K."/>
            <person name="Porcella S.F."/>
            <person name="Nash T."/>
        </authorList>
    </citation>
    <scope>NUCLEOTIDE SEQUENCE</scope>
    <source>
        <strain evidence="2">GS</strain>
    </source>
</reference>
<dbReference type="VEuPathDB" id="GiardiaDB:DHA2_153728"/>
<dbReference type="VEuPathDB" id="GiardiaDB:QR46_0129"/>
<dbReference type="EMBL" id="AHHH01000040">
    <property type="protein sequence ID" value="ESU43703.1"/>
    <property type="molecule type" value="Genomic_DNA"/>
</dbReference>
<evidence type="ECO:0000313" key="1">
    <source>
        <dbReference type="EMBL" id="ESU43703.1"/>
    </source>
</evidence>
<proteinExistence type="predicted"/>
<feature type="non-terminal residue" evidence="1">
    <location>
        <position position="1"/>
    </location>
</feature>
<protein>
    <submittedName>
        <fullName evidence="1">Uncharacterized protein</fullName>
    </submittedName>
</protein>
<sequence>VEMDPDLQANAKEILQPVEVLAALELSGDGQNSSPASIYIDAFRVGSSLYQEVSQRMREYLEPQRAALDPGTLGDTEKSLRYLGVLKKMFNRLASTGNDNTFREILREHRSAQPKSEVYNIPAFVFVQQVLGYVWEIYPFVDEDANDNFCRELQILFWKQVENDPYVYVALHITTVMMCPYVLGLYEPEPEKRATMRELMRTLIATEEAKKNERYYDLISTVMHFFLVLHASTGKKYEYVLAQIVLDKVRHTDVSEDISKAQVLHLEAVLQGLLKALHRFKNGTVKSAVFTKEKAFLNLDTWEHITKFVDSIDQKYRPREFFGLKRYCRERPHYVKNT</sequence>
<name>V6TXQ2_GIAIN</name>
<dbReference type="VEuPathDB" id="GiardiaDB:GL50803_003528"/>
<organism evidence="1 2">
    <name type="scientific">Giardia intestinalis</name>
    <name type="common">Giardia lamblia</name>
    <dbReference type="NCBI Taxonomy" id="5741"/>
    <lineage>
        <taxon>Eukaryota</taxon>
        <taxon>Metamonada</taxon>
        <taxon>Diplomonadida</taxon>
        <taxon>Hexamitidae</taxon>
        <taxon>Giardiinae</taxon>
        <taxon>Giardia</taxon>
    </lineage>
</organism>
<comment type="caution">
    <text evidence="1">The sequence shown here is derived from an EMBL/GenBank/DDBJ whole genome shotgun (WGS) entry which is preliminary data.</text>
</comment>
<dbReference type="OrthoDB" id="10252720at2759"/>